<protein>
    <submittedName>
        <fullName evidence="1">Uncharacterized protein</fullName>
    </submittedName>
</protein>
<evidence type="ECO:0000313" key="1">
    <source>
        <dbReference type="EMBL" id="BAE24105.1"/>
    </source>
</evidence>
<evidence type="ECO:0000313" key="2">
    <source>
        <dbReference type="MGI" id="MGI:1196315"/>
    </source>
</evidence>
<reference evidence="1" key="6">
    <citation type="submission" date="2004-03" db="EMBL/GenBank/DDBJ databases">
        <authorList>
            <person name="Arakawa T."/>
            <person name="Carninci P."/>
            <person name="Fukuda S."/>
            <person name="Hashizume W."/>
            <person name="Hayashida K."/>
            <person name="Hori F."/>
            <person name="Iida J."/>
            <person name="Imamura K."/>
            <person name="Imotani K."/>
            <person name="Itoh M."/>
            <person name="Kanagawa S."/>
            <person name="Kawai J."/>
            <person name="Kojima M."/>
            <person name="Konno H."/>
            <person name="Murata M."/>
            <person name="Nakamura M."/>
            <person name="Ninomiya N."/>
            <person name="Nishiyori H."/>
            <person name="Nomura K."/>
            <person name="Ohno M."/>
            <person name="Sakazume N."/>
            <person name="Sano H."/>
            <person name="Sasaki D."/>
            <person name="Shibata K."/>
            <person name="Shiraki T."/>
            <person name="Tagami M."/>
            <person name="Tagami Y."/>
            <person name="Waki K."/>
            <person name="Watahiki A."/>
            <person name="Muramatsu M."/>
            <person name="Hayashizaki Y."/>
        </authorList>
    </citation>
    <scope>NUCLEOTIDE SEQUENCE</scope>
    <source>
        <strain evidence="1">C57BL/6J</strain>
        <tissue evidence="1">Egg</tissue>
    </source>
</reference>
<dbReference type="EMBL" id="AK139687">
    <property type="protein sequence ID" value="BAE24105.1"/>
    <property type="molecule type" value="mRNA"/>
</dbReference>
<dbReference type="AGR" id="MGI:1196315"/>
<dbReference type="MGI" id="MGI:1196315">
    <property type="gene designation" value="D6Ertd474e"/>
</dbReference>
<name>Q3UT75_MOUSE</name>
<reference evidence="1" key="2">
    <citation type="journal article" date="2000" name="Genome Res.">
        <title>Normalization and subtraction of cap-trapper-selected cDNAs to prepare full-length cDNA libraries for rapid discovery of new genes.</title>
        <authorList>
            <person name="Carninci P."/>
            <person name="Shibata Y."/>
            <person name="Hayatsu N."/>
            <person name="Sugahara Y."/>
            <person name="Shibata K."/>
            <person name="Itoh M."/>
            <person name="Konno H."/>
            <person name="Okazaki Y."/>
            <person name="Muramatsu M."/>
            <person name="Hayashizaki Y."/>
        </authorList>
    </citation>
    <scope>NUCLEOTIDE SEQUENCE</scope>
    <source>
        <strain evidence="1">C57BL/6J</strain>
        <tissue evidence="1">Egg</tissue>
    </source>
</reference>
<reference evidence="1" key="8">
    <citation type="journal article" date="2005" name="Science">
        <title>Antisense Transcription in the Mammalian Transcriptome.</title>
        <authorList>
            <consortium name="RIKEN Genome Exploration Research Group and Genome Science Group (Genome Network Project Core Group) and the FANTOM Consortium"/>
        </authorList>
    </citation>
    <scope>NUCLEOTIDE SEQUENCE</scope>
    <source>
        <strain evidence="1">C57BL/6J</strain>
        <tissue evidence="1">Egg</tissue>
    </source>
</reference>
<reference evidence="1" key="3">
    <citation type="journal article" date="2000" name="Genome Res.">
        <title>RIKEN integrated sequence analysis (RISA) system--384-format sequencing pipeline with 384 multicapillary sequencer.</title>
        <authorList>
            <person name="Shibata K."/>
            <person name="Itoh M."/>
            <person name="Aizawa K."/>
            <person name="Nagaoka S."/>
            <person name="Sasaki N."/>
            <person name="Carninci P."/>
            <person name="Konno H."/>
            <person name="Akiyama J."/>
            <person name="Nishi K."/>
            <person name="Kitsunai T."/>
            <person name="Tashiro H."/>
            <person name="Itoh M."/>
            <person name="Sumi N."/>
            <person name="Ishii Y."/>
            <person name="Nakamura S."/>
            <person name="Hazama M."/>
            <person name="Nishine T."/>
            <person name="Harada A."/>
            <person name="Yamamoto R."/>
            <person name="Matsumoto H."/>
            <person name="Sakaguchi S."/>
            <person name="Ikegami T."/>
            <person name="Kashiwagi K."/>
            <person name="Fujiwake S."/>
            <person name="Inoue K."/>
            <person name="Togawa Y."/>
            <person name="Izawa M."/>
            <person name="Ohara E."/>
            <person name="Watahiki M."/>
            <person name="Yoneda Y."/>
            <person name="Ishikawa T."/>
            <person name="Ozawa K."/>
            <person name="Tanaka T."/>
            <person name="Matsuura S."/>
            <person name="Kawai J."/>
            <person name="Okazaki Y."/>
            <person name="Muramatsu M."/>
            <person name="Inoue Y."/>
            <person name="Kira A."/>
            <person name="Hayashizaki Y."/>
        </authorList>
    </citation>
    <scope>NUCLEOTIDE SEQUENCE</scope>
    <source>
        <strain evidence="1">C57BL/6J</strain>
        <tissue evidence="1">Egg</tissue>
    </source>
</reference>
<accession>Q3UT75</accession>
<reference evidence="1" key="7">
    <citation type="journal article" date="2005" name="Science">
        <title>The Transcriptional Landscape of the Mammalian Genome.</title>
        <authorList>
            <consortium name="The FANTOM Consortium"/>
            <consortium name="Riken Genome Exploration Research Group and Genome Science Group (Genome Network Project Core Group)"/>
        </authorList>
    </citation>
    <scope>NUCLEOTIDE SEQUENCE</scope>
    <source>
        <strain evidence="1">C57BL/6J</strain>
        <tissue evidence="1">Egg</tissue>
    </source>
</reference>
<reference evidence="1" key="1">
    <citation type="journal article" date="1999" name="Methods Enzymol.">
        <title>High-efficiency full-length cDNA cloning.</title>
        <authorList>
            <person name="Carninci P."/>
            <person name="Hayashizaki Y."/>
        </authorList>
    </citation>
    <scope>NUCLEOTIDE SEQUENCE</scope>
    <source>
        <strain evidence="1">C57BL/6J</strain>
        <tissue evidence="1">Egg</tissue>
    </source>
</reference>
<gene>
    <name evidence="2" type="primary">D6Ertd474e</name>
</gene>
<dbReference type="AlphaFoldDB" id="Q3UT75"/>
<dbReference type="OrthoDB" id="10384836at2759"/>
<reference evidence="1" key="4">
    <citation type="journal article" date="2001" name="Nature">
        <title>Functional annotation of a full-length mouse cDNA collection.</title>
        <authorList>
            <consortium name="The RIKEN Genome Exploration Research Group Phase II Team and the FANTOM Consortium"/>
        </authorList>
    </citation>
    <scope>NUCLEOTIDE SEQUENCE</scope>
    <source>
        <strain evidence="1">C57BL/6J</strain>
        <tissue evidence="1">Egg</tissue>
    </source>
</reference>
<reference evidence="1" key="5">
    <citation type="journal article" date="2002" name="Nature">
        <title>Analysis of the mouse transcriptome based on functional annotation of 60,770 full-length cDNAs.</title>
        <authorList>
            <consortium name="The FANTOM Consortium and the RIKEN Genome Exploration Research Group Phase I and II Team"/>
        </authorList>
    </citation>
    <scope>NUCLEOTIDE SEQUENCE</scope>
    <source>
        <strain evidence="1">C57BL/6J</strain>
        <tissue evidence="1">Egg</tissue>
    </source>
</reference>
<sequence length="93" mass="10723">MKISFFGLAGQLFTHFLVHHSAVREHGSLHSLISSTWATFVSQLLIFLSSLGLCNPESLEAVRLLLVEKRPPRGRRHKEPFMWQVVIRERKQS</sequence>
<organism evidence="1">
    <name type="scientific">Mus musculus</name>
    <name type="common">Mouse</name>
    <dbReference type="NCBI Taxonomy" id="10090"/>
    <lineage>
        <taxon>Eukaryota</taxon>
        <taxon>Metazoa</taxon>
        <taxon>Chordata</taxon>
        <taxon>Craniata</taxon>
        <taxon>Vertebrata</taxon>
        <taxon>Euteleostomi</taxon>
        <taxon>Mammalia</taxon>
        <taxon>Eutheria</taxon>
        <taxon>Euarchontoglires</taxon>
        <taxon>Glires</taxon>
        <taxon>Rodentia</taxon>
        <taxon>Myomorpha</taxon>
        <taxon>Muroidea</taxon>
        <taxon>Muridae</taxon>
        <taxon>Murinae</taxon>
        <taxon>Mus</taxon>
        <taxon>Mus</taxon>
    </lineage>
</organism>
<proteinExistence type="evidence at transcript level"/>